<feature type="compositionally biased region" description="Basic and acidic residues" evidence="3">
    <location>
        <begin position="1312"/>
        <end position="1323"/>
    </location>
</feature>
<comment type="caution">
    <text evidence="5">The sequence shown here is derived from an EMBL/GenBank/DDBJ whole genome shotgun (WGS) entry which is preliminary data.</text>
</comment>
<sequence length="1356" mass="153174">MPRIFPPAADAWQDLAFQRCRYCTRWKDLCDFSVQQLQWAEAQAQLGRRPTQREPVCRACAGFALQAEAPTTTQESQRSVSVEARYALILAFCGEYEGLPEFNEDILRCIISFLVVRVAPFISDLGVAYRCVACQRDFQSLEHVLQHAQTSKRHTQALKEAAGDSVTGGYSASGHPSGVGPSAPPGDEDAGLAHLRGAQTPQGRLQAWMLEETPEMFLREASLGTRAAGLNRVEDRQRKTQAAIEGQERRAQLRSSVVSSEAVRLEAEKEALDRKRHALDMREQHLLRSQGTAAGDEAVAQRVLHQVQEEKQEQDMLFSQWRAEVQEARAELHDQMRNSIRKDFAEARENQLYQEIHFQSQQLKRLNEITLKQQHELDTVRESLERRHEAAMDNYRFGLEAVQEQFAECREERDELKEELQDHKVVNDELKREVEALEQELEAIGRFRTIEAEQQQRLRTLLASSDRDRRPDVSEDVSEDADHTLLGGMGVMGFLTLFKKSKLRIGDVLRYLEEVLSRRLGLLASIEACFCRALNTYLTVIAIDQHDNADPGLAMARATVLARPAGNLRRVAGDLEKVHGFCHDHGIQICASSIFDELLTKKSLLQRVQRFFEIPEKLLILFYAGHGRPGTGDWILEDEDAALVDVLHLWEASHSYQRGAVLLVISDACYSGGWVSEAARLQASQVVVQSSCASWERALDGVFISLWLLVQRSEVAPLFALKHLESLERHPCTYFAPELNGGHGLPGLGPKGPPPTLLQLKTCNQELASGTSSRRASLLHFARLDHHRARRRAAQRRGQQLNTSREQNLENTKLENPGLGLRPYPKGDPQEPEILLAQLAAAKQPDLLQSLLDAACVAAAKDELRPELSRLKLQDLLGSILLQAAACQFHGEVAQASLCCLWNLAKPLQLRVELVTSGLVPHALKDVAEALGSCPLVLEWCARVVWLLSEEPRAREALLACDLPAALQRQLPGTGPSTQKWVLRALTRLDGRSGSGEQKGSEARFKEVCHWAIGVRGKRRIRSGKDSALDIMQLAVNKQHEALTDPVPPEAAPSFAHAGTLNNSTSANFQLAMPCLAPLHVFSQQEQPGAMSWADGENQATKDWQRCLLTHIMIRWASMVEELMSPRRLLRVLRPWMPFRGSRPDVEGMTWMQAEGRIRRQADRTCLRDALRGWHGHVSSLLPAVQLLCWLRPFIPHRGLTPEQEEERVFTWAELERRMKEQNFRFCRLMAFHGWISWMASERQPGSVMWVIDTSRWPKPQAPATDRPWAAANFSERRKNWAQRKALKLKEEEEERQRVQRLRAEEQLAELSARRPVAEESGRRSTLRPYEFPAVLRSDRELSPRTRGTPRDPTSP</sequence>
<dbReference type="InterPro" id="IPR013087">
    <property type="entry name" value="Znf_C2H2_type"/>
</dbReference>
<evidence type="ECO:0000256" key="1">
    <source>
        <dbReference type="PROSITE-ProRule" id="PRU00042"/>
    </source>
</evidence>
<proteinExistence type="predicted"/>
<dbReference type="Gene3D" id="3.40.50.1460">
    <property type="match status" value="1"/>
</dbReference>
<feature type="region of interest" description="Disordered" evidence="3">
    <location>
        <begin position="790"/>
        <end position="821"/>
    </location>
</feature>
<gene>
    <name evidence="5" type="ORF">SCF082_LOCUS53298</name>
</gene>
<evidence type="ECO:0000313" key="5">
    <source>
        <dbReference type="EMBL" id="CAK9115142.1"/>
    </source>
</evidence>
<reference evidence="5 6" key="1">
    <citation type="submission" date="2024-02" db="EMBL/GenBank/DDBJ databases">
        <authorList>
            <person name="Chen Y."/>
            <person name="Shah S."/>
            <person name="Dougan E. K."/>
            <person name="Thang M."/>
            <person name="Chan C."/>
        </authorList>
    </citation>
    <scope>NUCLEOTIDE SEQUENCE [LARGE SCALE GENOMIC DNA]</scope>
</reference>
<evidence type="ECO:0000259" key="4">
    <source>
        <dbReference type="PROSITE" id="PS50157"/>
    </source>
</evidence>
<evidence type="ECO:0000256" key="3">
    <source>
        <dbReference type="SAM" id="MobiDB-lite"/>
    </source>
</evidence>
<feature type="coiled-coil region" evidence="2">
    <location>
        <begin position="399"/>
        <end position="447"/>
    </location>
</feature>
<keyword evidence="1" id="KW-0863">Zinc-finger</keyword>
<keyword evidence="1" id="KW-0479">Metal-binding</keyword>
<protein>
    <recommendedName>
        <fullName evidence="4">C2H2-type domain-containing protein</fullName>
    </recommendedName>
</protein>
<keyword evidence="1" id="KW-0862">Zinc</keyword>
<keyword evidence="6" id="KW-1185">Reference proteome</keyword>
<evidence type="ECO:0000256" key="2">
    <source>
        <dbReference type="SAM" id="Coils"/>
    </source>
</evidence>
<feature type="region of interest" description="Disordered" evidence="3">
    <location>
        <begin position="1312"/>
        <end position="1356"/>
    </location>
</feature>
<keyword evidence="2" id="KW-0175">Coiled coil</keyword>
<feature type="coiled-coil region" evidence="2">
    <location>
        <begin position="230"/>
        <end position="282"/>
    </location>
</feature>
<feature type="compositionally biased region" description="Polar residues" evidence="3">
    <location>
        <begin position="802"/>
        <end position="811"/>
    </location>
</feature>
<dbReference type="Proteomes" id="UP001642464">
    <property type="component" value="Unassembled WGS sequence"/>
</dbReference>
<dbReference type="InterPro" id="IPR016024">
    <property type="entry name" value="ARM-type_fold"/>
</dbReference>
<dbReference type="PROSITE" id="PS50157">
    <property type="entry name" value="ZINC_FINGER_C2H2_2"/>
    <property type="match status" value="1"/>
</dbReference>
<evidence type="ECO:0000313" key="6">
    <source>
        <dbReference type="Proteomes" id="UP001642464"/>
    </source>
</evidence>
<name>A0ABP0SRW7_9DINO</name>
<feature type="region of interest" description="Disordered" evidence="3">
    <location>
        <begin position="156"/>
        <end position="191"/>
    </location>
</feature>
<organism evidence="5 6">
    <name type="scientific">Durusdinium trenchii</name>
    <dbReference type="NCBI Taxonomy" id="1381693"/>
    <lineage>
        <taxon>Eukaryota</taxon>
        <taxon>Sar</taxon>
        <taxon>Alveolata</taxon>
        <taxon>Dinophyceae</taxon>
        <taxon>Suessiales</taxon>
        <taxon>Symbiodiniaceae</taxon>
        <taxon>Durusdinium</taxon>
    </lineage>
</organism>
<feature type="domain" description="C2H2-type" evidence="4">
    <location>
        <begin position="129"/>
        <end position="155"/>
    </location>
</feature>
<dbReference type="SUPFAM" id="SSF48371">
    <property type="entry name" value="ARM repeat"/>
    <property type="match status" value="1"/>
</dbReference>
<accession>A0ABP0SRW7</accession>
<dbReference type="EMBL" id="CAXAMM010044561">
    <property type="protein sequence ID" value="CAK9115142.1"/>
    <property type="molecule type" value="Genomic_DNA"/>
</dbReference>